<proteinExistence type="predicted"/>
<reference evidence="2" key="1">
    <citation type="submission" date="2020-05" db="EMBL/GenBank/DDBJ databases">
        <authorList>
            <person name="Chiriac C."/>
            <person name="Salcher M."/>
            <person name="Ghai R."/>
            <person name="Kavagutti S V."/>
        </authorList>
    </citation>
    <scope>NUCLEOTIDE SEQUENCE</scope>
</reference>
<evidence type="ECO:0000313" key="2">
    <source>
        <dbReference type="EMBL" id="CAB4719827.1"/>
    </source>
</evidence>
<protein>
    <submittedName>
        <fullName evidence="2">Unannotated protein</fullName>
    </submittedName>
</protein>
<dbReference type="EMBL" id="CAEZXR010000243">
    <property type="protein sequence ID" value="CAB4719827.1"/>
    <property type="molecule type" value="Genomic_DNA"/>
</dbReference>
<dbReference type="AlphaFoldDB" id="A0A6J6R7P4"/>
<feature type="compositionally biased region" description="Basic and acidic residues" evidence="1">
    <location>
        <begin position="325"/>
        <end position="341"/>
    </location>
</feature>
<feature type="region of interest" description="Disordered" evidence="1">
    <location>
        <begin position="320"/>
        <end position="364"/>
    </location>
</feature>
<sequence>MDGSDVDGLEVELRQRVAEGRQQPVALRRHPQHAVDAALRGALVARDEDVDSAEVAVEPERAGGRLDRERLGRGVARGRHLAGHERAAVGRHVVEEPVGHGHTGDHLIRAGLVDLELHEIAGCQDRAIAGGEIPVDDPVQGAVELVERAHQAIDAPAVGGDDGVLIEDLVVARRRHERLRAGGQGEHGGMAELVGRVELQVGELLPIGVDRDATTAAGRELGAAAGGDLEQLDGGDDAGAGRKAQHQLLAARQRHDIGDLAGLDEGAYASRHCDLTAVRAVGRDLDQREVTRVERREVETDPLHQDDLGPRVLDRCRRRARWSRRRTDQSEQRGDEQDREPGPGQRTAQHDPMVVGRSPGRYPVNYRTSRLRSVAASWLRRWMPSLR</sequence>
<gene>
    <name evidence="2" type="ORF">UFOPK2579_01897</name>
</gene>
<accession>A0A6J6R7P4</accession>
<name>A0A6J6R7P4_9ZZZZ</name>
<evidence type="ECO:0000256" key="1">
    <source>
        <dbReference type="SAM" id="MobiDB-lite"/>
    </source>
</evidence>
<organism evidence="2">
    <name type="scientific">freshwater metagenome</name>
    <dbReference type="NCBI Taxonomy" id="449393"/>
    <lineage>
        <taxon>unclassified sequences</taxon>
        <taxon>metagenomes</taxon>
        <taxon>ecological metagenomes</taxon>
    </lineage>
</organism>